<dbReference type="Pfam" id="PF26640">
    <property type="entry name" value="DUF8212"/>
    <property type="match status" value="1"/>
</dbReference>
<protein>
    <submittedName>
        <fullName evidence="3">Uncharacterized protein</fullName>
    </submittedName>
</protein>
<dbReference type="Pfam" id="PF06985">
    <property type="entry name" value="HET"/>
    <property type="match status" value="1"/>
</dbReference>
<reference evidence="3" key="1">
    <citation type="journal article" date="2012" name="Mol. Plant Microbe Interact.">
        <title>A highly conserved effector in Fusarium oxysporum is required for full virulence on Arabidopsis.</title>
        <authorList>
            <person name="Thatcher L.F."/>
            <person name="Gardiner D.M."/>
            <person name="Kazan K."/>
            <person name="Manners J."/>
        </authorList>
    </citation>
    <scope>NUCLEOTIDE SEQUENCE [LARGE SCALE GENOMIC DNA]</scope>
    <source>
        <strain evidence="3">Fo5176</strain>
    </source>
</reference>
<dbReference type="PANTHER" id="PTHR10622:SF10">
    <property type="entry name" value="HET DOMAIN-CONTAINING PROTEIN"/>
    <property type="match status" value="1"/>
</dbReference>
<accession>F9FHQ8</accession>
<dbReference type="STRING" id="660025.F9FHQ8"/>
<proteinExistence type="predicted"/>
<evidence type="ECO:0000259" key="1">
    <source>
        <dbReference type="Pfam" id="PF06985"/>
    </source>
</evidence>
<evidence type="ECO:0000259" key="2">
    <source>
        <dbReference type="Pfam" id="PF26640"/>
    </source>
</evidence>
<dbReference type="InterPro" id="IPR010730">
    <property type="entry name" value="HET"/>
</dbReference>
<name>F9FHQ8_FUSOF</name>
<gene>
    <name evidence="3" type="ORF">FOXB_05937</name>
</gene>
<feature type="domain" description="Heterokaryon incompatibility" evidence="1">
    <location>
        <begin position="21"/>
        <end position="110"/>
    </location>
</feature>
<feature type="domain" description="DUF8212" evidence="2">
    <location>
        <begin position="224"/>
        <end position="278"/>
    </location>
</feature>
<dbReference type="AlphaFoldDB" id="F9FHQ8"/>
<dbReference type="EMBL" id="AFQF01001831">
    <property type="protein sequence ID" value="EGU83527.1"/>
    <property type="molecule type" value="Genomic_DNA"/>
</dbReference>
<organism evidence="3">
    <name type="scientific">Fusarium oxysporum (strain Fo5176)</name>
    <name type="common">Fusarium vascular wilt</name>
    <dbReference type="NCBI Taxonomy" id="660025"/>
    <lineage>
        <taxon>Eukaryota</taxon>
        <taxon>Fungi</taxon>
        <taxon>Dikarya</taxon>
        <taxon>Ascomycota</taxon>
        <taxon>Pezizomycotina</taxon>
        <taxon>Sordariomycetes</taxon>
        <taxon>Hypocreomycetidae</taxon>
        <taxon>Hypocreales</taxon>
        <taxon>Nectriaceae</taxon>
        <taxon>Fusarium</taxon>
        <taxon>Fusarium oxysporum species complex</taxon>
    </lineage>
</organism>
<dbReference type="PANTHER" id="PTHR10622">
    <property type="entry name" value="HET DOMAIN-CONTAINING PROTEIN"/>
    <property type="match status" value="1"/>
</dbReference>
<evidence type="ECO:0000313" key="3">
    <source>
        <dbReference type="EMBL" id="EGU83527.1"/>
    </source>
</evidence>
<dbReference type="InterPro" id="IPR058525">
    <property type="entry name" value="DUF8212"/>
</dbReference>
<comment type="caution">
    <text evidence="3">The sequence shown here is derived from an EMBL/GenBank/DDBJ whole genome shotgun (WGS) entry which is preliminary data.</text>
</comment>
<sequence>MRLLNVSTLQLKEFIGQVPPYAILSHTWTEEEVLYSDIGTLTSSSKQGYPKLVGCCRKAAQDGFEWAWIDTCCIDKSSSAELSEAINSMYKWYQKATVCYAYLQDVTTETSTITDVFHITEFGRSRWFTRGWTLQELIAPQIVELCSKEWTVIGTKKSLASSIESATGIPITVLRGSHPSSYNVAERMSWASARTTTREEDLAYCLLGLFDVNMPLLYGEGAKSFIRLQEQILRQEEDYSMFAWTLQQDNPIADSETSSTGFLAWSPSQFSKSSLHAQASKHTQDQKMVDHGHAFPPPSEPELDAEKQSIEYRVLHEKEYGRMFRGQRSIVALQSVRTSPPEFTSRGLRINLHVLFPTDLHLAPVAWLSYETEDSLVCVLIERDYESARRRVYCRVKSFSLIGVPKTLLPYFRPTELFIRPSGYFEGSNNFDMNPPSSMFSSKQLNILAQVSSTTTRSLDIVLSYPSDDWMKRQTPIHEFPFKALWVACSHGSQSSLFRIDIMISTDDASCAIRELSQSSNDIDESRKNALFRACAQYKKSFVAHTDRAVKRSVRVPETVFSAVLRKMPTSQEDLVTYELRVDSWDEKAIRGDGVPRLLEDRDSRAALIRGIRLHYHSAMSEPVRRLSSSMPQVARARNARRIMSNDIPERMTAEEQPYCIWHPDMATEDTYRSLASKFPGMRYQVGRACAAAGYHVLYQELDLLPEVSIAEEARESETDGGKLIYDEIMSFKSRYAIMDDCKRTIELMDYECPAYLNGNTEVRWRLAARQGITRWSNDDLLPCIEEDMHLGLEDQEVDQRHGTLTDDEAKLLYSPLPRDLPTVKKTLLTQMAAHDGNIERYAQLANSERTLTQLDQDCVIRGVLHHTMYARWWADQIKNDTIYARSAPYVWDIQRAIMARRIMLNDASVFEDGWPPGVPMPYIIWWPLQPQSDMLSLLAIKVPEMKRQCAAAAIVCDYENVYKNLDPEPSWHLWKVASEFAANPFYREDQEWRGRENDVDVKDDSFMESYYSELMQTRETTVLEEGGEKIPDSVEKHELLTNMYGSVEVLSASPVQLRIWEGTGTVSPISGRLDS</sequence>
<dbReference type="OrthoDB" id="674604at2759"/>